<protein>
    <recommendedName>
        <fullName evidence="11">Transport permease protein</fullName>
    </recommendedName>
</protein>
<evidence type="ECO:0000256" key="5">
    <source>
        <dbReference type="ARBA" id="ARBA00022597"/>
    </source>
</evidence>
<feature type="domain" description="ABC transmembrane type-2" evidence="12">
    <location>
        <begin position="28"/>
        <end position="249"/>
    </location>
</feature>
<evidence type="ECO:0000313" key="13">
    <source>
        <dbReference type="EMBL" id="MCK8780588.1"/>
    </source>
</evidence>
<keyword evidence="4 11" id="KW-1003">Cell membrane</keyword>
<dbReference type="PANTHER" id="PTHR30413:SF10">
    <property type="entry name" value="CAPSULE POLYSACCHARIDE EXPORT INNER-MEMBRANE PROTEIN CTRC"/>
    <property type="match status" value="1"/>
</dbReference>
<comment type="similarity">
    <text evidence="2 11">Belongs to the ABC-2 integral membrane protein family.</text>
</comment>
<evidence type="ECO:0000256" key="11">
    <source>
        <dbReference type="RuleBase" id="RU361157"/>
    </source>
</evidence>
<dbReference type="Pfam" id="PF01061">
    <property type="entry name" value="ABC2_membrane"/>
    <property type="match status" value="1"/>
</dbReference>
<evidence type="ECO:0000256" key="2">
    <source>
        <dbReference type="ARBA" id="ARBA00007783"/>
    </source>
</evidence>
<keyword evidence="8 11" id="KW-1133">Transmembrane helix</keyword>
<keyword evidence="6 11" id="KW-0812">Transmembrane</keyword>
<feature type="transmembrane region" description="Helical" evidence="11">
    <location>
        <begin position="141"/>
        <end position="166"/>
    </location>
</feature>
<dbReference type="InterPro" id="IPR013525">
    <property type="entry name" value="ABC2_TM"/>
</dbReference>
<name>A0ABT0IRV8_9HYPH</name>
<keyword evidence="14" id="KW-1185">Reference proteome</keyword>
<feature type="transmembrane region" description="Helical" evidence="11">
    <location>
        <begin position="105"/>
        <end position="129"/>
    </location>
</feature>
<dbReference type="PRINTS" id="PR00164">
    <property type="entry name" value="ABC2TRNSPORT"/>
</dbReference>
<dbReference type="InterPro" id="IPR047817">
    <property type="entry name" value="ABC2_TM_bact-type"/>
</dbReference>
<keyword evidence="10 11" id="KW-0472">Membrane</keyword>
<evidence type="ECO:0000259" key="12">
    <source>
        <dbReference type="PROSITE" id="PS51012"/>
    </source>
</evidence>
<reference evidence="13 14" key="1">
    <citation type="submission" date="2022-04" db="EMBL/GenBank/DDBJ databases">
        <title>Rhizobium coralii sp. nov., isolated from coral Turbinaria peltata.</title>
        <authorList>
            <person name="Sun H."/>
        </authorList>
    </citation>
    <scope>NUCLEOTIDE SEQUENCE [LARGE SCALE GENOMIC DNA]</scope>
    <source>
        <strain evidence="13 14">NTR19</strain>
    </source>
</reference>
<comment type="caution">
    <text evidence="13">The sequence shown here is derived from an EMBL/GenBank/DDBJ whole genome shotgun (WGS) entry which is preliminary data.</text>
</comment>
<feature type="transmembrane region" description="Helical" evidence="11">
    <location>
        <begin position="63"/>
        <end position="85"/>
    </location>
</feature>
<sequence length="256" mass="28264">MNYVGTHARVVAALLIREMSTRFGSKPGGYLWALLDPIAHIVFLSVIFMAIAHTPPLGTSFPMFFATGYIGFQFYQASAGYLNTAVSSNKSLLSYPNVAPIDTVWARYILQLITTIVVGICVLSPIVALTRIQLSIQFHHLIEAALTGSTIALGTGLANNVLFVKFPLYEKVFGIVSRPLFLVSGIFYLPDSLPPGAREIILMNPLAHLVMQFRMGFYSQYRAVGFDADYLRSFALISLFFGFVLFTMCKGALRAR</sequence>
<evidence type="ECO:0000256" key="8">
    <source>
        <dbReference type="ARBA" id="ARBA00022989"/>
    </source>
</evidence>
<evidence type="ECO:0000256" key="9">
    <source>
        <dbReference type="ARBA" id="ARBA00023047"/>
    </source>
</evidence>
<dbReference type="RefSeq" id="WP_248683196.1">
    <property type="nucleotide sequence ID" value="NZ_JALPRY010000012.1"/>
</dbReference>
<feature type="transmembrane region" description="Helical" evidence="11">
    <location>
        <begin position="172"/>
        <end position="189"/>
    </location>
</feature>
<evidence type="ECO:0000256" key="1">
    <source>
        <dbReference type="ARBA" id="ARBA00004651"/>
    </source>
</evidence>
<gene>
    <name evidence="13" type="ORF">M0654_11400</name>
</gene>
<comment type="subcellular location">
    <subcellularLocation>
        <location evidence="11">Cell inner membrane</location>
        <topology evidence="11">Multi-pass membrane protein</topology>
    </subcellularLocation>
    <subcellularLocation>
        <location evidence="1">Cell membrane</location>
        <topology evidence="1">Multi-pass membrane protein</topology>
    </subcellularLocation>
</comment>
<organism evidence="13 14">
    <name type="scientific">Neorhizobium turbinariae</name>
    <dbReference type="NCBI Taxonomy" id="2937795"/>
    <lineage>
        <taxon>Bacteria</taxon>
        <taxon>Pseudomonadati</taxon>
        <taxon>Pseudomonadota</taxon>
        <taxon>Alphaproteobacteria</taxon>
        <taxon>Hyphomicrobiales</taxon>
        <taxon>Rhizobiaceae</taxon>
        <taxon>Rhizobium/Agrobacterium group</taxon>
        <taxon>Neorhizobium</taxon>
    </lineage>
</organism>
<keyword evidence="5" id="KW-0762">Sugar transport</keyword>
<evidence type="ECO:0000256" key="4">
    <source>
        <dbReference type="ARBA" id="ARBA00022475"/>
    </source>
</evidence>
<evidence type="ECO:0000313" key="14">
    <source>
        <dbReference type="Proteomes" id="UP001202827"/>
    </source>
</evidence>
<dbReference type="PANTHER" id="PTHR30413">
    <property type="entry name" value="INNER MEMBRANE TRANSPORT PERMEASE"/>
    <property type="match status" value="1"/>
</dbReference>
<keyword evidence="9" id="KW-0625">Polysaccharide transport</keyword>
<keyword evidence="3 11" id="KW-0813">Transport</keyword>
<feature type="transmembrane region" description="Helical" evidence="11">
    <location>
        <begin position="29"/>
        <end position="51"/>
    </location>
</feature>
<dbReference type="InterPro" id="IPR000412">
    <property type="entry name" value="ABC_2_transport"/>
</dbReference>
<evidence type="ECO:0000256" key="7">
    <source>
        <dbReference type="ARBA" id="ARBA00022903"/>
    </source>
</evidence>
<evidence type="ECO:0000256" key="10">
    <source>
        <dbReference type="ARBA" id="ARBA00023136"/>
    </source>
</evidence>
<dbReference type="Proteomes" id="UP001202827">
    <property type="component" value="Unassembled WGS sequence"/>
</dbReference>
<feature type="transmembrane region" description="Helical" evidence="11">
    <location>
        <begin position="233"/>
        <end position="253"/>
    </location>
</feature>
<evidence type="ECO:0000256" key="3">
    <source>
        <dbReference type="ARBA" id="ARBA00022448"/>
    </source>
</evidence>
<evidence type="ECO:0000256" key="6">
    <source>
        <dbReference type="ARBA" id="ARBA00022692"/>
    </source>
</evidence>
<proteinExistence type="inferred from homology"/>
<keyword evidence="7" id="KW-0972">Capsule biogenesis/degradation</keyword>
<dbReference type="PROSITE" id="PS51012">
    <property type="entry name" value="ABC_TM2"/>
    <property type="match status" value="1"/>
</dbReference>
<accession>A0ABT0IRV8</accession>
<dbReference type="EMBL" id="JALPRY010000012">
    <property type="protein sequence ID" value="MCK8780588.1"/>
    <property type="molecule type" value="Genomic_DNA"/>
</dbReference>